<keyword evidence="9 17" id="KW-0732">Signal</keyword>
<dbReference type="InterPro" id="IPR035986">
    <property type="entry name" value="PKD_dom_sf"/>
</dbReference>
<dbReference type="InterPro" id="IPR013783">
    <property type="entry name" value="Ig-like_fold"/>
</dbReference>
<accession>A0ABN2Z2G2</accession>
<keyword evidence="11" id="KW-0862">Zinc</keyword>
<dbReference type="EC" id="3.4.24.3" evidence="5"/>
<comment type="caution">
    <text evidence="19">The sequence shown here is derived from an EMBL/GenBank/DDBJ whole genome shotgun (WGS) entry which is preliminary data.</text>
</comment>
<dbReference type="InterPro" id="IPR013661">
    <property type="entry name" value="Peptidase_M9_N_dom"/>
</dbReference>
<comment type="cofactor">
    <cofactor evidence="3">
        <name>Zn(2+)</name>
        <dbReference type="ChEBI" id="CHEBI:29105"/>
    </cofactor>
</comment>
<dbReference type="Gene3D" id="2.60.120.380">
    <property type="match status" value="1"/>
</dbReference>
<dbReference type="Pfam" id="PF04151">
    <property type="entry name" value="PPC"/>
    <property type="match status" value="1"/>
</dbReference>
<dbReference type="Gene3D" id="3.40.30.160">
    <property type="entry name" value="Collagenase ColT, N-terminal domain"/>
    <property type="match status" value="1"/>
</dbReference>
<feature type="region of interest" description="Disordered" evidence="16">
    <location>
        <begin position="43"/>
        <end position="105"/>
    </location>
</feature>
<feature type="chain" id="PRO_5047513470" description="microbial collagenase" evidence="17">
    <location>
        <begin position="40"/>
        <end position="854"/>
    </location>
</feature>
<evidence type="ECO:0000256" key="7">
    <source>
        <dbReference type="ARBA" id="ARBA00022670"/>
    </source>
</evidence>
<keyword evidence="8" id="KW-0479">Metal-binding</keyword>
<evidence type="ECO:0000256" key="2">
    <source>
        <dbReference type="ARBA" id="ARBA00001913"/>
    </source>
</evidence>
<proteinExistence type="predicted"/>
<dbReference type="RefSeq" id="WP_344461953.1">
    <property type="nucleotide sequence ID" value="NZ_BAAANT010000005.1"/>
</dbReference>
<evidence type="ECO:0000256" key="13">
    <source>
        <dbReference type="ARBA" id="ARBA00023026"/>
    </source>
</evidence>
<keyword evidence="15" id="KW-0865">Zymogen</keyword>
<evidence type="ECO:0000256" key="3">
    <source>
        <dbReference type="ARBA" id="ARBA00001947"/>
    </source>
</evidence>
<evidence type="ECO:0000256" key="4">
    <source>
        <dbReference type="ARBA" id="ARBA00004613"/>
    </source>
</evidence>
<dbReference type="Proteomes" id="UP001422759">
    <property type="component" value="Unassembled WGS sequence"/>
</dbReference>
<organism evidence="19 20">
    <name type="scientific">Kitasatospora kazusensis</name>
    <dbReference type="NCBI Taxonomy" id="407974"/>
    <lineage>
        <taxon>Bacteria</taxon>
        <taxon>Bacillati</taxon>
        <taxon>Actinomycetota</taxon>
        <taxon>Actinomycetes</taxon>
        <taxon>Kitasatosporales</taxon>
        <taxon>Streptomycetaceae</taxon>
        <taxon>Kitasatospora</taxon>
    </lineage>
</organism>
<evidence type="ECO:0000256" key="10">
    <source>
        <dbReference type="ARBA" id="ARBA00022801"/>
    </source>
</evidence>
<dbReference type="PANTHER" id="PTHR13062">
    <property type="entry name" value="COLLAGENASE"/>
    <property type="match status" value="1"/>
</dbReference>
<dbReference type="Pfam" id="PF01752">
    <property type="entry name" value="Peptidase_M9"/>
    <property type="match status" value="1"/>
</dbReference>
<dbReference type="SMART" id="SM00089">
    <property type="entry name" value="PKD"/>
    <property type="match status" value="1"/>
</dbReference>
<feature type="signal peptide" evidence="17">
    <location>
        <begin position="1"/>
        <end position="39"/>
    </location>
</feature>
<keyword evidence="20" id="KW-1185">Reference proteome</keyword>
<keyword evidence="6" id="KW-0964">Secreted</keyword>
<comment type="subcellular location">
    <subcellularLocation>
        <location evidence="4">Secreted</location>
    </subcellularLocation>
</comment>
<comment type="cofactor">
    <cofactor evidence="2">
        <name>Ca(2+)</name>
        <dbReference type="ChEBI" id="CHEBI:29108"/>
    </cofactor>
</comment>
<dbReference type="EMBL" id="BAAANT010000005">
    <property type="protein sequence ID" value="GAA2135706.1"/>
    <property type="molecule type" value="Genomic_DNA"/>
</dbReference>
<evidence type="ECO:0000256" key="16">
    <source>
        <dbReference type="SAM" id="MobiDB-lite"/>
    </source>
</evidence>
<keyword evidence="13" id="KW-0843">Virulence</keyword>
<dbReference type="CDD" id="cd00146">
    <property type="entry name" value="PKD"/>
    <property type="match status" value="1"/>
</dbReference>
<dbReference type="Pfam" id="PF08453">
    <property type="entry name" value="Peptidase_M9_N"/>
    <property type="match status" value="1"/>
</dbReference>
<protein>
    <recommendedName>
        <fullName evidence="5">microbial collagenase</fullName>
        <ecNumber evidence="5">3.4.24.3</ecNumber>
    </recommendedName>
</protein>
<evidence type="ECO:0000313" key="20">
    <source>
        <dbReference type="Proteomes" id="UP001422759"/>
    </source>
</evidence>
<feature type="compositionally biased region" description="Basic and acidic residues" evidence="16">
    <location>
        <begin position="78"/>
        <end position="92"/>
    </location>
</feature>
<keyword evidence="12" id="KW-0106">Calcium</keyword>
<evidence type="ECO:0000256" key="14">
    <source>
        <dbReference type="ARBA" id="ARBA00023049"/>
    </source>
</evidence>
<keyword evidence="7" id="KW-0645">Protease</keyword>
<name>A0ABN2Z2G2_9ACTN</name>
<dbReference type="Pfam" id="PF18911">
    <property type="entry name" value="PKD_4"/>
    <property type="match status" value="1"/>
</dbReference>
<dbReference type="Gene3D" id="1.10.390.20">
    <property type="match status" value="1"/>
</dbReference>
<evidence type="ECO:0000256" key="5">
    <source>
        <dbReference type="ARBA" id="ARBA00012653"/>
    </source>
</evidence>
<evidence type="ECO:0000256" key="6">
    <source>
        <dbReference type="ARBA" id="ARBA00022525"/>
    </source>
</evidence>
<dbReference type="InterPro" id="IPR002169">
    <property type="entry name" value="Peptidase_M9A/M9B"/>
</dbReference>
<dbReference type="InterPro" id="IPR000601">
    <property type="entry name" value="PKD_dom"/>
</dbReference>
<evidence type="ECO:0000256" key="15">
    <source>
        <dbReference type="ARBA" id="ARBA00023145"/>
    </source>
</evidence>
<evidence type="ECO:0000259" key="18">
    <source>
        <dbReference type="PROSITE" id="PS50093"/>
    </source>
</evidence>
<keyword evidence="10" id="KW-0378">Hydrolase</keyword>
<evidence type="ECO:0000256" key="11">
    <source>
        <dbReference type="ARBA" id="ARBA00022833"/>
    </source>
</evidence>
<dbReference type="Gene3D" id="2.60.40.10">
    <property type="entry name" value="Immunoglobulins"/>
    <property type="match status" value="1"/>
</dbReference>
<evidence type="ECO:0000256" key="12">
    <source>
        <dbReference type="ARBA" id="ARBA00022837"/>
    </source>
</evidence>
<sequence>MKTAPTRQAVLLRQQLGRFLTALLACCLGIALFAPAAQASTLTAPSGGKSGKAPAPTPTARPGLAPQPSAATVLAKSAAEEGRSTGKPDAAAHRSPLQPSVRPDARAAATAHAAVAAACAAGDFGNVSGAALVQLVESSPLDCINSLFTVTGPTARAVFQEPQMVSVANALRDASVSYPGDDSTGVGQLVVFLRAGYYVQWNHPTDVGTYGGTLQTAIRGGLDGFYGNQHSRDVTEANGATLSEAVTLIDSAGENARYLPVVERLLSGYNSSWNSSYSMSNAVNNVYTVLWRGHQQPDFLPAVQADPGILTLLHDFAVNNSALLGTAQDYLASNAGIELSRFLQHPELLSTVRPLAKDLMDRSAMTGPASSLWVGVAGQVDAYDQANCSYFGACDLANRLHTAVLTIRYVCSPSITIVAQAMTADQLASTCTSLRNQDAYFHSLVRDNGPVANDHNSAIEVDVFNSSADYKRYAGIIFAMSTDNGGMYMEGDPSAVGNQPRFVAYHAEWVPDFSIWNLNHEYTHYLDGRFDTYGDFNAATSMPTVWWIEGFAEYISYSYRNVDYTDARTQAGLGTYKLSTLFGTTYDNADQTRIYNWGYLAVRYMLQSHRADVDTMLGYFRAGNWAAAQTLFNTTIGTRYDADWASFLAACSVGNCGSLNQGNQPPTAAIAAVVNGLAVNFTDASTDADGTIASRVWNFGDGTTSTAANPSKTYAKAGTYTVSLTVTDNQGATATATQAVTVVGLPECGDNDTRLLGQNCARSNQAAATGNYSYLYVYLPAGVKQLKISASGGTGNADLYFSPSGWATSSNYSAKSVHNGNTESLTVKNPHAGANYISLYAHQGFGGVRITTAY</sequence>
<evidence type="ECO:0000256" key="1">
    <source>
        <dbReference type="ARBA" id="ARBA00000424"/>
    </source>
</evidence>
<dbReference type="PANTHER" id="PTHR13062:SF9">
    <property type="entry name" value="MICROBIAL COLLAGENASE"/>
    <property type="match status" value="1"/>
</dbReference>
<gene>
    <name evidence="19" type="ORF">GCM10009760_14590</name>
</gene>
<evidence type="ECO:0000256" key="8">
    <source>
        <dbReference type="ARBA" id="ARBA00022723"/>
    </source>
</evidence>
<dbReference type="PRINTS" id="PR00931">
    <property type="entry name" value="MICOLLPTASE"/>
</dbReference>
<comment type="catalytic activity">
    <reaction evidence="1">
        <text>Digestion of native collagen in the triple helical region at Xaa-|-Gly bonds. With synthetic peptides, a preference is shown for Gly at P3 and P1', Pro and Ala at P2 and P2', and hydroxyproline, Ala or Arg at P3'.</text>
        <dbReference type="EC" id="3.4.24.3"/>
    </reaction>
</comment>
<dbReference type="InterPro" id="IPR022409">
    <property type="entry name" value="PKD/Chitinase_dom"/>
</dbReference>
<feature type="domain" description="PKD" evidence="18">
    <location>
        <begin position="665"/>
        <end position="742"/>
    </location>
</feature>
<keyword evidence="14" id="KW-0482">Metalloprotease</keyword>
<reference evidence="19 20" key="1">
    <citation type="journal article" date="2019" name="Int. J. Syst. Evol. Microbiol.">
        <title>The Global Catalogue of Microorganisms (GCM) 10K type strain sequencing project: providing services to taxonomists for standard genome sequencing and annotation.</title>
        <authorList>
            <consortium name="The Broad Institute Genomics Platform"/>
            <consortium name="The Broad Institute Genome Sequencing Center for Infectious Disease"/>
            <person name="Wu L."/>
            <person name="Ma J."/>
        </authorList>
    </citation>
    <scope>NUCLEOTIDE SEQUENCE [LARGE SCALE GENOMIC DNA]</scope>
    <source>
        <strain evidence="19 20">JCM 14560</strain>
    </source>
</reference>
<dbReference type="SUPFAM" id="SSF49299">
    <property type="entry name" value="PKD domain"/>
    <property type="match status" value="1"/>
</dbReference>
<dbReference type="PROSITE" id="PS50093">
    <property type="entry name" value="PKD"/>
    <property type="match status" value="1"/>
</dbReference>
<evidence type="ECO:0000256" key="9">
    <source>
        <dbReference type="ARBA" id="ARBA00022729"/>
    </source>
</evidence>
<evidence type="ECO:0000256" key="17">
    <source>
        <dbReference type="SAM" id="SignalP"/>
    </source>
</evidence>
<dbReference type="InterPro" id="IPR007280">
    <property type="entry name" value="Peptidase_C_arc/bac"/>
</dbReference>
<evidence type="ECO:0000313" key="19">
    <source>
        <dbReference type="EMBL" id="GAA2135706.1"/>
    </source>
</evidence>